<dbReference type="NCBIfam" id="TIGR01733">
    <property type="entry name" value="AA-adenyl-dom"/>
    <property type="match status" value="1"/>
</dbReference>
<sequence>MHLVPAMQHLVGEPNGHILPNGNGPDSNNTDSVESFVVSATVQAPAGLELSPASEATLILAWTLLLPRYSRDGSDLEDSTWGYTFTTDDAKTVSCKVPQLILDKSTSISQALDFVSEAITRQDPQRAASSPVYNSVFFYNGTASATVDAKISPSPPWTVRLDITALGELFQIQAQGHGNTMNRPRVEQGLNAFIDILTILIEQPNVLFREALGPLQQDLDRIWTWNAVVPPTIERCIHDMVSARAAQQPEALAVAAWDGQFLYSEIDALSTRLAQDLIVAGVQLGVPVPLCFEKTRWTVVAVLAVMKAGGTFVLTDPSQPEARLRTIVEQTGAKILLSSKSQFDLTTRIAPSDAQIIAVSNDLLGRQQSLPDVALPVVPADSPMYIIFTSGSTGKPKGVVLSHANFTSGAIPRAEAVGYRPHSRCFEFASYAFDVSIDCLLCTLTNGGCICTPSDEMRMNDLSGAIRNSKANMAHMTPSVARVLDADIMPSLEILGLGGESISAGDARAWSQKTRLVIAYGPSECTVGCTINSNAGAAKAYTNIGTGKGGLMWITDPDDHNRLMPVGSVGELLVEGPVVGIGYLDEPEKTAEVFIEDPTWLTAGHGDIPGRQGRLYKTGDLVRYDPDGSGAIVFVGRKDQQVKLRGQRVELVEIEYHLQNKLPAGVKIAAEVIKPQGGEPTLVVFLAEDGVKCGSNDAKISDELYKALSTVDDALGAELPRYMVPAAYIPLPKIPALASAKTDRKRLRELGAAMTREQVASLRIVADKTEPETENERVLFGVWKQLLGDELVVSVKDSFFALGGDSLRAMKLVAAARSQGVSLTVADVFSHPSLRDMAAVAEKIDPGTRKEVQAFSILGEGWSPDEAKATAAQLCGVDETLIEDIYPCSPLQEALMALSAKVKEAYVAQRVLKMDSAEMTKNLKSAFEQASDTCSILRTRIIQVPGRGLVQVVIRESISWRTAATVEEYLENDREESMDLGKPLVRYAIVSDEQTGTSDLVLTMHHCLYDGWSMPLVVERINRAYQGLATARAAEFRDFIHFLETTVDSKACEAYWKEQLRGATDPQFPALPWEGYQTQADSLLEVYVPMPKLSSNTTVATIIRGAWALVASQYAGTNDVLFGETLTGRNAPIAGVEEIEGPMITTVPVRVQIDQNNTVSDYLQAIYNQMITQMPYEHTGLQHIRRLSPDALQACELRTGLVLHPSTAEDPDAAHVTENAPATALVPAGDAEAAQEALKFNTYALMLVCSLDPKGFLIMASFDSKTVDKPTMEKVLAQLTQVCQQLSSEAEKRIGQIDCLTEADRETVWDLSKDLKTLDALTKEYATATSAWIVDTQDAERLRPQGSVGELLVEMEDITMLPSTSSPRWLVRGTATHKGREATLFHTGKLAKFTSKSQLVITGIKDESPGRGKKDATNMKPKAKAVSATSTKQRILRTLWSRVLRLDEKDIGLGDSFFRLGGDSIAAMKLVSEARLERLELTVAQVFANRSLYDMAGVLQGSPEEKSTSVAVSPYSSLDVANAEEFVSTGVLPALADASWKVVDVYPARPLQEIAVKGTTQLPRYSMRYEVLYFDAAVNKQRLFRSCQELVTRNEVLRTVFIRADGGCYGVVLEDMRTPVAEFEVDGDVEVFTRKLCDLDVQMRAPLGASFVKWFFVQGTALGQPSALVLRISHAQYDEICLPIFLDQLSAMYEGREVPWSYPFSHFVHHVVHENLAPSLDYWRELLAGSQMTLLRPEPAVPVTRTNHYAISKPVDISARPRDFTVATLPAAAWALCLARRTGKSDVVFGEVVSGRNTGVAHGDATTGPCWQYVPVRVTLERGVTTGADLLEAVQHQHVSSSRFEGAGLSEIIEHATDWDPAKVGWFDSVVHQDVAHVEALGFGDGERRARLETVYPHEEPLREWKVQAFHHEGGDEVTLEIVTVESWREYAGGLLDELCGVLEGLVRRPWDVVLQ</sequence>
<dbReference type="RefSeq" id="XP_031000836.1">
    <property type="nucleotide sequence ID" value="XM_031133901.1"/>
</dbReference>
<dbReference type="Pfam" id="PF00501">
    <property type="entry name" value="AMP-binding"/>
    <property type="match status" value="1"/>
</dbReference>
<comment type="caution">
    <text evidence="6">The sequence shown here is derived from an EMBL/GenBank/DDBJ whole genome shotgun (WGS) entry which is preliminary data.</text>
</comment>
<feature type="domain" description="Carrier" evidence="5">
    <location>
        <begin position="1427"/>
        <end position="1503"/>
    </location>
</feature>
<dbReference type="InterPro" id="IPR001242">
    <property type="entry name" value="Condensation_dom"/>
</dbReference>
<gene>
    <name evidence="6" type="ORF">E0L32_011198</name>
</gene>
<dbReference type="OrthoDB" id="416786at2759"/>
<dbReference type="InParanoid" id="A0A507B7H7"/>
<dbReference type="SUPFAM" id="SSF47336">
    <property type="entry name" value="ACP-like"/>
    <property type="match status" value="2"/>
</dbReference>
<dbReference type="InterPro" id="IPR036736">
    <property type="entry name" value="ACP-like_sf"/>
</dbReference>
<dbReference type="InterPro" id="IPR000873">
    <property type="entry name" value="AMP-dep_synth/lig_dom"/>
</dbReference>
<dbReference type="Gene3D" id="3.30.300.30">
    <property type="match status" value="1"/>
</dbReference>
<protein>
    <recommendedName>
        <fullName evidence="5">Carrier domain-containing protein</fullName>
    </recommendedName>
</protein>
<keyword evidence="2" id="KW-0597">Phosphoprotein</keyword>
<evidence type="ECO:0000256" key="1">
    <source>
        <dbReference type="ARBA" id="ARBA00022450"/>
    </source>
</evidence>
<dbReference type="SUPFAM" id="SSF56801">
    <property type="entry name" value="Acetyl-CoA synthetase-like"/>
    <property type="match status" value="1"/>
</dbReference>
<dbReference type="GO" id="GO:0043041">
    <property type="term" value="P:amino acid activation for nonribosomal peptide biosynthetic process"/>
    <property type="evidence" value="ECO:0007669"/>
    <property type="project" value="TreeGrafter"/>
</dbReference>
<dbReference type="CDD" id="cd19542">
    <property type="entry name" value="CT_NRPS-like"/>
    <property type="match status" value="1"/>
</dbReference>
<dbReference type="EMBL" id="SKBQ01000100">
    <property type="protein sequence ID" value="TPX19125.1"/>
    <property type="molecule type" value="Genomic_DNA"/>
</dbReference>
<dbReference type="Proteomes" id="UP000319257">
    <property type="component" value="Unassembled WGS sequence"/>
</dbReference>
<evidence type="ECO:0000256" key="3">
    <source>
        <dbReference type="ARBA" id="ARBA00022598"/>
    </source>
</evidence>
<dbReference type="Gene3D" id="3.40.50.12780">
    <property type="entry name" value="N-terminal domain of ligase-like"/>
    <property type="match status" value="1"/>
</dbReference>
<dbReference type="STRING" id="1093900.A0A507B7H7"/>
<dbReference type="PROSITE" id="PS00012">
    <property type="entry name" value="PHOSPHOPANTETHEINE"/>
    <property type="match status" value="2"/>
</dbReference>
<dbReference type="InterPro" id="IPR020845">
    <property type="entry name" value="AMP-binding_CS"/>
</dbReference>
<dbReference type="GO" id="GO:0031177">
    <property type="term" value="F:phosphopantetheine binding"/>
    <property type="evidence" value="ECO:0007669"/>
    <property type="project" value="InterPro"/>
</dbReference>
<dbReference type="GO" id="GO:0016874">
    <property type="term" value="F:ligase activity"/>
    <property type="evidence" value="ECO:0007669"/>
    <property type="project" value="UniProtKB-KW"/>
</dbReference>
<organism evidence="6 7">
    <name type="scientific">Thyridium curvatum</name>
    <dbReference type="NCBI Taxonomy" id="1093900"/>
    <lineage>
        <taxon>Eukaryota</taxon>
        <taxon>Fungi</taxon>
        <taxon>Dikarya</taxon>
        <taxon>Ascomycota</taxon>
        <taxon>Pezizomycotina</taxon>
        <taxon>Sordariomycetes</taxon>
        <taxon>Sordariomycetidae</taxon>
        <taxon>Thyridiales</taxon>
        <taxon>Thyridiaceae</taxon>
        <taxon>Thyridium</taxon>
    </lineage>
</organism>
<dbReference type="Pfam" id="PF00550">
    <property type="entry name" value="PP-binding"/>
    <property type="match status" value="2"/>
</dbReference>
<name>A0A507B7H7_9PEZI</name>
<keyword evidence="7" id="KW-1185">Reference proteome</keyword>
<evidence type="ECO:0000313" key="6">
    <source>
        <dbReference type="EMBL" id="TPX19125.1"/>
    </source>
</evidence>
<dbReference type="FunFam" id="3.30.300.30:FF:000015">
    <property type="entry name" value="Nonribosomal peptide synthase SidD"/>
    <property type="match status" value="1"/>
</dbReference>
<dbReference type="Gene3D" id="3.30.559.30">
    <property type="entry name" value="Nonribosomal peptide synthetase, condensation domain"/>
    <property type="match status" value="2"/>
</dbReference>
<dbReference type="InterPro" id="IPR023213">
    <property type="entry name" value="CAT-like_dom_sf"/>
</dbReference>
<dbReference type="CDD" id="cd19545">
    <property type="entry name" value="FUM14_C_NRPS-like"/>
    <property type="match status" value="1"/>
</dbReference>
<dbReference type="GeneID" id="41978645"/>
<dbReference type="PANTHER" id="PTHR45527">
    <property type="entry name" value="NONRIBOSOMAL PEPTIDE SYNTHETASE"/>
    <property type="match status" value="1"/>
</dbReference>
<dbReference type="Gene3D" id="1.10.1200.10">
    <property type="entry name" value="ACP-like"/>
    <property type="match status" value="2"/>
</dbReference>
<dbReference type="FunFam" id="1.10.1200.10:FF:000005">
    <property type="entry name" value="Nonribosomal peptide synthetase 1"/>
    <property type="match status" value="2"/>
</dbReference>
<proteinExistence type="inferred from homology"/>
<keyword evidence="1" id="KW-0596">Phosphopantetheine</keyword>
<evidence type="ECO:0000256" key="4">
    <source>
        <dbReference type="ARBA" id="ARBA00029454"/>
    </source>
</evidence>
<dbReference type="PANTHER" id="PTHR45527:SF3">
    <property type="entry name" value="SIDEROPHORE SYNTHETASE (EUROFUNG)"/>
    <property type="match status" value="1"/>
</dbReference>
<dbReference type="InterPro" id="IPR009081">
    <property type="entry name" value="PP-bd_ACP"/>
</dbReference>
<dbReference type="GO" id="GO:0044550">
    <property type="term" value="P:secondary metabolite biosynthetic process"/>
    <property type="evidence" value="ECO:0007669"/>
    <property type="project" value="TreeGrafter"/>
</dbReference>
<dbReference type="PROSITE" id="PS50075">
    <property type="entry name" value="CARRIER"/>
    <property type="match status" value="2"/>
</dbReference>
<reference evidence="6 7" key="1">
    <citation type="submission" date="2019-06" db="EMBL/GenBank/DDBJ databases">
        <title>Draft genome sequence of the filamentous fungus Phialemoniopsis curvata isolated from diesel fuel.</title>
        <authorList>
            <person name="Varaljay V.A."/>
            <person name="Lyon W.J."/>
            <person name="Crouch A.L."/>
            <person name="Drake C.E."/>
            <person name="Hollomon J.M."/>
            <person name="Nadeau L.J."/>
            <person name="Nunn H.S."/>
            <person name="Stevenson B.S."/>
            <person name="Bojanowski C.L."/>
            <person name="Crookes-Goodson W.J."/>
        </authorList>
    </citation>
    <scope>NUCLEOTIDE SEQUENCE [LARGE SCALE GENOMIC DNA]</scope>
    <source>
        <strain evidence="6 7">D216</strain>
    </source>
</reference>
<evidence type="ECO:0000256" key="2">
    <source>
        <dbReference type="ARBA" id="ARBA00022553"/>
    </source>
</evidence>
<comment type="similarity">
    <text evidence="4">Belongs to the NRP synthetase family.</text>
</comment>
<dbReference type="Gene3D" id="3.30.559.10">
    <property type="entry name" value="Chloramphenicol acetyltransferase-like domain"/>
    <property type="match status" value="2"/>
</dbReference>
<dbReference type="CDD" id="cd05918">
    <property type="entry name" value="A_NRPS_SidN3_like"/>
    <property type="match status" value="1"/>
</dbReference>
<evidence type="ECO:0000259" key="5">
    <source>
        <dbReference type="PROSITE" id="PS50075"/>
    </source>
</evidence>
<dbReference type="SUPFAM" id="SSF52777">
    <property type="entry name" value="CoA-dependent acyltransferases"/>
    <property type="match status" value="4"/>
</dbReference>
<dbReference type="InterPro" id="IPR010071">
    <property type="entry name" value="AA_adenyl_dom"/>
</dbReference>
<dbReference type="InterPro" id="IPR042099">
    <property type="entry name" value="ANL_N_sf"/>
</dbReference>
<dbReference type="Pfam" id="PF00668">
    <property type="entry name" value="Condensation"/>
    <property type="match status" value="2"/>
</dbReference>
<dbReference type="InterPro" id="IPR006162">
    <property type="entry name" value="Ppantetheine_attach_site"/>
</dbReference>
<dbReference type="FunFam" id="3.40.50.12780:FF:000014">
    <property type="entry name" value="Nonribosomal peptide synthetase 1"/>
    <property type="match status" value="1"/>
</dbReference>
<feature type="domain" description="Carrier" evidence="5">
    <location>
        <begin position="770"/>
        <end position="845"/>
    </location>
</feature>
<keyword evidence="3" id="KW-0436">Ligase</keyword>
<dbReference type="PROSITE" id="PS00455">
    <property type="entry name" value="AMP_BINDING"/>
    <property type="match status" value="1"/>
</dbReference>
<evidence type="ECO:0000313" key="7">
    <source>
        <dbReference type="Proteomes" id="UP000319257"/>
    </source>
</evidence>
<dbReference type="InterPro" id="IPR045851">
    <property type="entry name" value="AMP-bd_C_sf"/>
</dbReference>
<dbReference type="GO" id="GO:0005737">
    <property type="term" value="C:cytoplasm"/>
    <property type="evidence" value="ECO:0007669"/>
    <property type="project" value="TreeGrafter"/>
</dbReference>
<dbReference type="FunFam" id="3.30.559.30:FF:000003">
    <property type="entry name" value="Nonribosomal peptide synthase SidD"/>
    <property type="match status" value="1"/>
</dbReference>
<accession>A0A507B7H7</accession>
<dbReference type="SMART" id="SM00823">
    <property type="entry name" value="PKS_PP"/>
    <property type="match status" value="2"/>
</dbReference>
<dbReference type="InterPro" id="IPR020806">
    <property type="entry name" value="PKS_PP-bd"/>
</dbReference>